<dbReference type="EMBL" id="SDWS01000014">
    <property type="protein sequence ID" value="RYB88502.1"/>
    <property type="molecule type" value="Genomic_DNA"/>
</dbReference>
<dbReference type="AlphaFoldDB" id="A0A4V1RJE5"/>
<sequence>MRRQGWTDRPDHNPGDNVSLTQIPIRVATGAFILNSGIGKLGADEGTAQFLHGAAASTYPSLFKDMEPTKFARLLAISEIGVGAALLAPMVPATVAGAALTGFGGSLIGMYLKTPSMTLDDGVRPSQQGTAVAKDVWLVGAGLTLVSQGITAAAKSGAKSSRRALRKASPLSS</sequence>
<dbReference type="OrthoDB" id="3267263at2"/>
<gene>
    <name evidence="1" type="ORF">EUA06_20795</name>
</gene>
<comment type="caution">
    <text evidence="1">The sequence shown here is derived from an EMBL/GenBank/DDBJ whole genome shotgun (WGS) entry which is preliminary data.</text>
</comment>
<proteinExistence type="predicted"/>
<organism evidence="1 2">
    <name type="scientific">Nocardioides glacieisoli</name>
    <dbReference type="NCBI Taxonomy" id="1168730"/>
    <lineage>
        <taxon>Bacteria</taxon>
        <taxon>Bacillati</taxon>
        <taxon>Actinomycetota</taxon>
        <taxon>Actinomycetes</taxon>
        <taxon>Propionibacteriales</taxon>
        <taxon>Nocardioidaceae</taxon>
        <taxon>Nocardioides</taxon>
    </lineage>
</organism>
<name>A0A4V1RJE5_9ACTN</name>
<accession>A0A4V1RJE5</accession>
<evidence type="ECO:0000313" key="2">
    <source>
        <dbReference type="Proteomes" id="UP000291838"/>
    </source>
</evidence>
<keyword evidence="2" id="KW-1185">Reference proteome</keyword>
<protein>
    <recommendedName>
        <fullName evidence="3">DoxX family membrane protein</fullName>
    </recommendedName>
</protein>
<reference evidence="1 2" key="1">
    <citation type="submission" date="2019-01" db="EMBL/GenBank/DDBJ databases">
        <title>Novel species of Nocardioides.</title>
        <authorList>
            <person name="Liu Q."/>
            <person name="Xin Y.-H."/>
        </authorList>
    </citation>
    <scope>NUCLEOTIDE SEQUENCE [LARGE SCALE GENOMIC DNA]</scope>
    <source>
        <strain evidence="1 2">HLT3-15</strain>
    </source>
</reference>
<dbReference type="Proteomes" id="UP000291838">
    <property type="component" value="Unassembled WGS sequence"/>
</dbReference>
<evidence type="ECO:0008006" key="3">
    <source>
        <dbReference type="Google" id="ProtNLM"/>
    </source>
</evidence>
<evidence type="ECO:0000313" key="1">
    <source>
        <dbReference type="EMBL" id="RYB88502.1"/>
    </source>
</evidence>